<feature type="transmembrane region" description="Helical" evidence="1">
    <location>
        <begin position="27"/>
        <end position="60"/>
    </location>
</feature>
<keyword evidence="3" id="KW-1185">Reference proteome</keyword>
<keyword evidence="1" id="KW-0472">Membrane</keyword>
<dbReference type="PANTHER" id="PTHR34483:SF5">
    <property type="entry name" value="TRANSMEMBRANE PROTEIN"/>
    <property type="match status" value="1"/>
</dbReference>
<name>A0A811QKS7_9POAL</name>
<dbReference type="PANTHER" id="PTHR34483">
    <property type="entry name" value="OS09G0129800 PROTEIN"/>
    <property type="match status" value="1"/>
</dbReference>
<comment type="caution">
    <text evidence="2">The sequence shown here is derived from an EMBL/GenBank/DDBJ whole genome shotgun (WGS) entry which is preliminary data.</text>
</comment>
<keyword evidence="1" id="KW-0812">Transmembrane</keyword>
<proteinExistence type="predicted"/>
<keyword evidence="1" id="KW-1133">Transmembrane helix</keyword>
<organism evidence="2 3">
    <name type="scientific">Miscanthus lutarioriparius</name>
    <dbReference type="NCBI Taxonomy" id="422564"/>
    <lineage>
        <taxon>Eukaryota</taxon>
        <taxon>Viridiplantae</taxon>
        <taxon>Streptophyta</taxon>
        <taxon>Embryophyta</taxon>
        <taxon>Tracheophyta</taxon>
        <taxon>Spermatophyta</taxon>
        <taxon>Magnoliopsida</taxon>
        <taxon>Liliopsida</taxon>
        <taxon>Poales</taxon>
        <taxon>Poaceae</taxon>
        <taxon>PACMAD clade</taxon>
        <taxon>Panicoideae</taxon>
        <taxon>Andropogonodae</taxon>
        <taxon>Andropogoneae</taxon>
        <taxon>Saccharinae</taxon>
        <taxon>Miscanthus</taxon>
    </lineage>
</organism>
<dbReference type="Proteomes" id="UP000604825">
    <property type="component" value="Unassembled WGS sequence"/>
</dbReference>
<dbReference type="EMBL" id="CAJGYO010000010">
    <property type="protein sequence ID" value="CAD6256801.1"/>
    <property type="molecule type" value="Genomic_DNA"/>
</dbReference>
<feature type="transmembrane region" description="Helical" evidence="1">
    <location>
        <begin position="213"/>
        <end position="235"/>
    </location>
</feature>
<feature type="transmembrane region" description="Helical" evidence="1">
    <location>
        <begin position="81"/>
        <end position="111"/>
    </location>
</feature>
<evidence type="ECO:0000313" key="3">
    <source>
        <dbReference type="Proteomes" id="UP000604825"/>
    </source>
</evidence>
<feature type="transmembrane region" description="Helical" evidence="1">
    <location>
        <begin position="117"/>
        <end position="147"/>
    </location>
</feature>
<evidence type="ECO:0000313" key="2">
    <source>
        <dbReference type="EMBL" id="CAD6256801.1"/>
    </source>
</evidence>
<gene>
    <name evidence="2" type="ORF">NCGR_LOCUS40299</name>
</gene>
<evidence type="ECO:0000256" key="1">
    <source>
        <dbReference type="SAM" id="Phobius"/>
    </source>
</evidence>
<sequence>MDALMSTDPGGPDYALLLRETQEDNRVLFLAVAAYLVSVDVTSSVIQLVSLFATVTTYSGDGEVHTFGALLGRAKQQLKGAVLTVAFVCMLKTAAVALLFASSALVAFLAFRRYRGLFLAGCLVLLAAFVFYIFLSFFCSLAVVVAVDESAARRCHGSGAVVRAWQLVKGRRRRAMLFVSVMSGLAAVFRPIYWQAKICAHSNMASGALLLGVLYTVLMAAVELFQNCALTAFYYECKGRSAQESETEYVKGA</sequence>
<dbReference type="AlphaFoldDB" id="A0A811QKS7"/>
<reference evidence="2" key="1">
    <citation type="submission" date="2020-10" db="EMBL/GenBank/DDBJ databases">
        <authorList>
            <person name="Han B."/>
            <person name="Lu T."/>
            <person name="Zhao Q."/>
            <person name="Huang X."/>
            <person name="Zhao Y."/>
        </authorList>
    </citation>
    <scope>NUCLEOTIDE SEQUENCE</scope>
</reference>
<dbReference type="OrthoDB" id="737323at2759"/>
<protein>
    <submittedName>
        <fullName evidence="2">Uncharacterized protein</fullName>
    </submittedName>
</protein>
<feature type="transmembrane region" description="Helical" evidence="1">
    <location>
        <begin position="175"/>
        <end position="193"/>
    </location>
</feature>
<accession>A0A811QKS7</accession>